<dbReference type="STRING" id="406818.XBJ1_3738"/>
<reference evidence="1" key="1">
    <citation type="journal article" date="2011" name="PLoS ONE">
        <title>The entomopathogenic bacterial endosymbionts xenorhabdus and photorhabdus: convergent lifestyles from divergent genomes.</title>
        <authorList>
            <person name="Chaston J.M."/>
            <person name="Suen G."/>
            <person name="Tucker S.L."/>
            <person name="Andersen A.W."/>
            <person name="Bhasin A."/>
            <person name="Bode E."/>
            <person name="Bode H.B."/>
            <person name="Brachmann A.O."/>
            <person name="Cowles C.E."/>
            <person name="Cowles K.N."/>
            <person name="Darby C."/>
            <person name="de Leon L."/>
            <person name="Drace K."/>
            <person name="Du Z."/>
            <person name="Givaudan A."/>
            <person name="Herbert Tran E.E."/>
            <person name="Jewell K.A."/>
            <person name="Knack J.J."/>
            <person name="Krasomil-Osterfeld K.C."/>
            <person name="Kukor R."/>
            <person name="Lanois A."/>
            <person name="Latreille P."/>
            <person name="Leimgruber N.K."/>
            <person name="Lipke C.M."/>
            <person name="Liu R."/>
            <person name="Lu X."/>
            <person name="Martens E.C."/>
            <person name="Marri P.R."/>
            <person name="Medigue C."/>
            <person name="Menard M.L."/>
            <person name="Miller N.M."/>
            <person name="Morales-Soto N."/>
            <person name="Norton S."/>
            <person name="Ogier J.C."/>
            <person name="Orchard S.S."/>
            <person name="Park D."/>
            <person name="Park Y."/>
            <person name="Qurollo B.A."/>
            <person name="Sugar D.R."/>
            <person name="Richards G.R."/>
            <person name="Rouy Z."/>
            <person name="Slominski B."/>
            <person name="Slominski K."/>
            <person name="Snyder H."/>
            <person name="Tjaden B.C."/>
            <person name="van der Hoeven R."/>
            <person name="Welch R.D."/>
            <person name="Wheeler C."/>
            <person name="Xiang B."/>
            <person name="Barbazuk B."/>
            <person name="Gaudriault S."/>
            <person name="Goodner B."/>
            <person name="Slater S.C."/>
            <person name="Forst S."/>
            <person name="Goldman B.S."/>
            <person name="Goodrich-Blair H."/>
        </authorList>
    </citation>
    <scope>NUCLEOTIDE SEQUENCE [LARGE SCALE GENOMIC DNA]</scope>
    <source>
        <strain evidence="1">SS-2004</strain>
    </source>
</reference>
<evidence type="ECO:0000313" key="2">
    <source>
        <dbReference type="Proteomes" id="UP000002045"/>
    </source>
</evidence>
<dbReference type="KEGG" id="xbo:XBJ1_3738"/>
<proteinExistence type="predicted"/>
<name>D3V5C7_XENBS</name>
<dbReference type="eggNOG" id="COG3415">
    <property type="taxonomic scope" value="Bacteria"/>
</dbReference>
<sequence>MHDTTRDKRVRNRIKSVLLASESWTEIIAQALRIHETTVNRHMKDYLNQENLTPENGRITIPLRSQN</sequence>
<dbReference type="EMBL" id="FN667741">
    <property type="protein sequence ID" value="CBJ82856.1"/>
    <property type="molecule type" value="Genomic_DNA"/>
</dbReference>
<gene>
    <name evidence="1" type="ordered locus">XBJ1_3738</name>
</gene>
<dbReference type="AlphaFoldDB" id="D3V5C7"/>
<dbReference type="Proteomes" id="UP000002045">
    <property type="component" value="Chromosome"/>
</dbReference>
<evidence type="ECO:0000313" key="1">
    <source>
        <dbReference type="EMBL" id="CBJ82856.1"/>
    </source>
</evidence>
<accession>D3V5C7</accession>
<protein>
    <submittedName>
        <fullName evidence="1">Uncharacterized protein</fullName>
    </submittedName>
</protein>
<dbReference type="HOGENOM" id="CLU_2811443_0_0_6"/>
<organism evidence="1 2">
    <name type="scientific">Xenorhabdus bovienii (strain SS-2004)</name>
    <name type="common">Xenorhabdus nematophila subsp. bovienii</name>
    <dbReference type="NCBI Taxonomy" id="406818"/>
    <lineage>
        <taxon>Bacteria</taxon>
        <taxon>Pseudomonadati</taxon>
        <taxon>Pseudomonadota</taxon>
        <taxon>Gammaproteobacteria</taxon>
        <taxon>Enterobacterales</taxon>
        <taxon>Morganellaceae</taxon>
        <taxon>Xenorhabdus</taxon>
    </lineage>
</organism>